<evidence type="ECO:0000256" key="1">
    <source>
        <dbReference type="SAM" id="SignalP"/>
    </source>
</evidence>
<dbReference type="AlphaFoldDB" id="A0AAW8R1Z0"/>
<comment type="caution">
    <text evidence="2">The sequence shown here is derived from an EMBL/GenBank/DDBJ whole genome shotgun (WGS) entry which is preliminary data.</text>
</comment>
<keyword evidence="3" id="KW-1185">Reference proteome</keyword>
<dbReference type="Proteomes" id="UP001249020">
    <property type="component" value="Unassembled WGS sequence"/>
</dbReference>
<proteinExistence type="predicted"/>
<dbReference type="InterPro" id="IPR032577">
    <property type="entry name" value="DUF4920"/>
</dbReference>
<evidence type="ECO:0000313" key="3">
    <source>
        <dbReference type="Proteomes" id="UP001249020"/>
    </source>
</evidence>
<protein>
    <submittedName>
        <fullName evidence="2">DUF4920 domain-containing protein</fullName>
    </submittedName>
</protein>
<dbReference type="RefSeq" id="WP_311361208.1">
    <property type="nucleotide sequence ID" value="NZ_JAVRIE010000002.1"/>
</dbReference>
<feature type="chain" id="PRO_5043992868" evidence="1">
    <location>
        <begin position="34"/>
        <end position="173"/>
    </location>
</feature>
<keyword evidence="1" id="KW-0732">Signal</keyword>
<dbReference type="Pfam" id="PF16267">
    <property type="entry name" value="DUF4920"/>
    <property type="match status" value="1"/>
</dbReference>
<evidence type="ECO:0000313" key="2">
    <source>
        <dbReference type="EMBL" id="MDT0582449.1"/>
    </source>
</evidence>
<organism evidence="2 3">
    <name type="scientific">Brumicola blandensis</name>
    <dbReference type="NCBI Taxonomy" id="3075611"/>
    <lineage>
        <taxon>Bacteria</taxon>
        <taxon>Pseudomonadati</taxon>
        <taxon>Pseudomonadota</taxon>
        <taxon>Gammaproteobacteria</taxon>
        <taxon>Alteromonadales</taxon>
        <taxon>Alteromonadaceae</taxon>
        <taxon>Brumicola</taxon>
    </lineage>
</organism>
<dbReference type="PROSITE" id="PS51257">
    <property type="entry name" value="PROKAR_LIPOPROTEIN"/>
    <property type="match status" value="1"/>
</dbReference>
<gene>
    <name evidence="2" type="ORF">RM544_07850</name>
</gene>
<reference evidence="2 3" key="1">
    <citation type="submission" date="2023-09" db="EMBL/GenBank/DDBJ databases">
        <authorList>
            <person name="Rey-Velasco X."/>
        </authorList>
    </citation>
    <scope>NUCLEOTIDE SEQUENCE [LARGE SCALE GENOMIC DNA]</scope>
    <source>
        <strain evidence="2 3">W409</strain>
    </source>
</reference>
<dbReference type="EMBL" id="JAVRIE010000002">
    <property type="protein sequence ID" value="MDT0582449.1"/>
    <property type="molecule type" value="Genomic_DNA"/>
</dbReference>
<accession>A0AAW8R1Z0</accession>
<feature type="signal peptide" evidence="1">
    <location>
        <begin position="1"/>
        <end position="33"/>
    </location>
</feature>
<sequence>MNVKNVNTFWRKPMTTVASILLLGCLFSASSYAETVRLSEPVAVTDTSETFGSIIDETLQKVDLGSLSKQPSKHAEKPFIVETKIAKVCQKKGCFFIAQDGDTIMRVSFKDYGFFIPSDTAGRTVTLAGELVKKELSEEQAAHYRADLQLDSDIVKAGEVYEIVASGIRIPKA</sequence>
<name>A0AAW8R1Z0_9ALTE</name>